<dbReference type="InterPro" id="IPR035985">
    <property type="entry name" value="Ubiquitin-activating_enz"/>
</dbReference>
<sequence>MESIPKQRKNEQLTDEEIALYDRQIRLWGMAAQARMRSARVLLINLGSIGTEITKNLVLSGLGSLTILDNHKVTEEDLSSQFFIGECDVGLYRVDAAKNRVLEMNPRVQVSFDSEPFESKEMEYFSGFDLVLGTQMNRDEMIRLNGITRHYGIPLYMAGCNGLFAYIFVDLIQFDAQERKLKSPNGTSLGKISANTEIVNVEDQPHEEDETKCYEVITTRNYFKTFEDMLRTASLEGKLNRRQMKRLSSAVPLTLALFSERPSHTSEELKREALSTCRQLQVPESVLKDSYVEQFFEQAGVEFSPVAAIIGGAVAQDVINILGKKQSPLNNFVVLDGITLDMPILEV</sequence>
<dbReference type="GO" id="GO:0005737">
    <property type="term" value="C:cytoplasm"/>
    <property type="evidence" value="ECO:0007669"/>
    <property type="project" value="TreeGrafter"/>
</dbReference>
<dbReference type="InterPro" id="IPR045886">
    <property type="entry name" value="ThiF/MoeB/HesA"/>
</dbReference>
<feature type="transmembrane region" description="Helical" evidence="1">
    <location>
        <begin position="151"/>
        <end position="169"/>
    </location>
</feature>
<feature type="domain" description="Carbamoyl phosphate synthase ATP-binding" evidence="2">
    <location>
        <begin position="101"/>
        <end position="108"/>
    </location>
</feature>
<proteinExistence type="predicted"/>
<dbReference type="Pfam" id="PF00899">
    <property type="entry name" value="ThiF"/>
    <property type="match status" value="1"/>
</dbReference>
<dbReference type="InterPro" id="IPR005479">
    <property type="entry name" value="CPAse_ATP-bd"/>
</dbReference>
<keyword evidence="1" id="KW-0812">Transmembrane</keyword>
<dbReference type="Gene3D" id="3.40.50.720">
    <property type="entry name" value="NAD(P)-binding Rossmann-like Domain"/>
    <property type="match status" value="1"/>
</dbReference>
<dbReference type="GO" id="GO:0016925">
    <property type="term" value="P:protein sumoylation"/>
    <property type="evidence" value="ECO:0007669"/>
    <property type="project" value="TreeGrafter"/>
</dbReference>
<dbReference type="EMBL" id="CP059267">
    <property type="protein sequence ID" value="QLQ78635.1"/>
    <property type="molecule type" value="Genomic_DNA"/>
</dbReference>
<dbReference type="OrthoDB" id="1708823at2759"/>
<dbReference type="GO" id="GO:0005524">
    <property type="term" value="F:ATP binding"/>
    <property type="evidence" value="ECO:0007669"/>
    <property type="project" value="InterPro"/>
</dbReference>
<name>A0A7H9HQK9_9SACH</name>
<keyword evidence="4" id="KW-1185">Reference proteome</keyword>
<dbReference type="PANTHER" id="PTHR10953">
    <property type="entry name" value="UBIQUITIN-ACTIVATING ENZYME E1"/>
    <property type="match status" value="1"/>
</dbReference>
<dbReference type="AlphaFoldDB" id="A0A7H9HQK9"/>
<keyword evidence="1" id="KW-1133">Transmembrane helix</keyword>
<dbReference type="SUPFAM" id="SSF69572">
    <property type="entry name" value="Activating enzymes of the ubiquitin-like proteins"/>
    <property type="match status" value="1"/>
</dbReference>
<dbReference type="PROSITE" id="PS00867">
    <property type="entry name" value="CPSASE_2"/>
    <property type="match status" value="1"/>
</dbReference>
<protein>
    <recommendedName>
        <fullName evidence="2">Carbamoyl phosphate synthase ATP-binding domain-containing protein</fullName>
    </recommendedName>
</protein>
<keyword evidence="1" id="KW-0472">Membrane</keyword>
<dbReference type="PANTHER" id="PTHR10953:SF162">
    <property type="entry name" value="SUMO-ACTIVATING ENZYME SUBUNIT 1"/>
    <property type="match status" value="1"/>
</dbReference>
<reference evidence="3 4" key="1">
    <citation type="submission" date="2020-06" db="EMBL/GenBank/DDBJ databases">
        <title>The yeast mating-type switching endonuclease HO is a domesticated member of an unorthodox homing genetic element family.</title>
        <authorList>
            <person name="Coughlan A.Y."/>
            <person name="Lombardi L."/>
            <person name="Braun-Galleani S."/>
            <person name="Martos A.R."/>
            <person name="Galeote V."/>
            <person name="Bigey F."/>
            <person name="Dequin S."/>
            <person name="Byrne K.P."/>
            <person name="Wolfe K.H."/>
        </authorList>
    </citation>
    <scope>NUCLEOTIDE SEQUENCE [LARGE SCALE GENOMIC DNA]</scope>
    <source>
        <strain evidence="3 4">CBS2947</strain>
    </source>
</reference>
<evidence type="ECO:0000313" key="3">
    <source>
        <dbReference type="EMBL" id="QLQ78635.1"/>
    </source>
</evidence>
<dbReference type="CDD" id="cd01492">
    <property type="entry name" value="Aos1_SUMO"/>
    <property type="match status" value="1"/>
</dbReference>
<organism evidence="3 4">
    <name type="scientific">Torulaspora globosa</name>
    <dbReference type="NCBI Taxonomy" id="48254"/>
    <lineage>
        <taxon>Eukaryota</taxon>
        <taxon>Fungi</taxon>
        <taxon>Dikarya</taxon>
        <taxon>Ascomycota</taxon>
        <taxon>Saccharomycotina</taxon>
        <taxon>Saccharomycetes</taxon>
        <taxon>Saccharomycetales</taxon>
        <taxon>Saccharomycetaceae</taxon>
        <taxon>Torulaspora</taxon>
    </lineage>
</organism>
<accession>A0A7H9HQK9</accession>
<dbReference type="GO" id="GO:0031510">
    <property type="term" value="C:SUMO activating enzyme complex"/>
    <property type="evidence" value="ECO:0007669"/>
    <property type="project" value="TreeGrafter"/>
</dbReference>
<evidence type="ECO:0000313" key="4">
    <source>
        <dbReference type="Proteomes" id="UP000510647"/>
    </source>
</evidence>
<evidence type="ECO:0000256" key="1">
    <source>
        <dbReference type="SAM" id="Phobius"/>
    </source>
</evidence>
<dbReference type="GO" id="GO:0019948">
    <property type="term" value="F:SUMO activating enzyme activity"/>
    <property type="evidence" value="ECO:0007669"/>
    <property type="project" value="TreeGrafter"/>
</dbReference>
<dbReference type="Proteomes" id="UP000510647">
    <property type="component" value="Chromosome 1"/>
</dbReference>
<dbReference type="InterPro" id="IPR000594">
    <property type="entry name" value="ThiF_NAD_FAD-bd"/>
</dbReference>
<evidence type="ECO:0000259" key="2">
    <source>
        <dbReference type="PROSITE" id="PS00867"/>
    </source>
</evidence>
<gene>
    <name evidence="3" type="ORF">HG537_0A08830</name>
</gene>